<feature type="transmembrane region" description="Helical" evidence="1">
    <location>
        <begin position="52"/>
        <end position="77"/>
    </location>
</feature>
<keyword evidence="1" id="KW-1133">Transmembrane helix</keyword>
<evidence type="ECO:0000313" key="2">
    <source>
        <dbReference type="EMBL" id="SBV26292.1"/>
    </source>
</evidence>
<evidence type="ECO:0008006" key="4">
    <source>
        <dbReference type="Google" id="ProtNLM"/>
    </source>
</evidence>
<gene>
    <name evidence="2" type="ORF">GA0070620_1779</name>
</gene>
<dbReference type="STRING" id="307121.GA0070620_1779"/>
<sequence length="185" mass="19239">MSNAAHRVLWTVVALALVAAGGVGLALSLGGFPGVEPDGPLAGAGLRRAWRLAAPWGALAAVVAGLLAALGGLWLIGRELRGGGALRGVLTHRDGRRGRTRLPAAVLARALERDLTGDPRVRRARVVLTGEPPGPDLWIRMDIAAGARTAGLRDHVATAIRRYVDTTGCRPAHLDVTARIDSGRA</sequence>
<keyword evidence="3" id="KW-1185">Reference proteome</keyword>
<evidence type="ECO:0000256" key="1">
    <source>
        <dbReference type="SAM" id="Phobius"/>
    </source>
</evidence>
<proteinExistence type="predicted"/>
<organism evidence="2 3">
    <name type="scientific">Micromonospora krabiensis</name>
    <dbReference type="NCBI Taxonomy" id="307121"/>
    <lineage>
        <taxon>Bacteria</taxon>
        <taxon>Bacillati</taxon>
        <taxon>Actinomycetota</taxon>
        <taxon>Actinomycetes</taxon>
        <taxon>Micromonosporales</taxon>
        <taxon>Micromonosporaceae</taxon>
        <taxon>Micromonospora</taxon>
    </lineage>
</organism>
<keyword evidence="1" id="KW-0472">Membrane</keyword>
<reference evidence="3" key="1">
    <citation type="submission" date="2016-06" db="EMBL/GenBank/DDBJ databases">
        <authorList>
            <person name="Varghese N."/>
            <person name="Submissions Spin"/>
        </authorList>
    </citation>
    <scope>NUCLEOTIDE SEQUENCE [LARGE SCALE GENOMIC DNA]</scope>
    <source>
        <strain evidence="3">DSM 45344</strain>
    </source>
</reference>
<dbReference type="EMBL" id="LT598496">
    <property type="protein sequence ID" value="SBV26292.1"/>
    <property type="molecule type" value="Genomic_DNA"/>
</dbReference>
<accession>A0A1C3N122</accession>
<keyword evidence="1" id="KW-0812">Transmembrane</keyword>
<dbReference type="AlphaFoldDB" id="A0A1C3N122"/>
<dbReference type="Proteomes" id="UP000199393">
    <property type="component" value="Chromosome I"/>
</dbReference>
<name>A0A1C3N122_9ACTN</name>
<evidence type="ECO:0000313" key="3">
    <source>
        <dbReference type="Proteomes" id="UP000199393"/>
    </source>
</evidence>
<protein>
    <recommendedName>
        <fullName evidence="4">Alkaline shock response membrane anchor protein AmaP</fullName>
    </recommendedName>
</protein>
<dbReference type="OrthoDB" id="3393016at2"/>
<dbReference type="RefSeq" id="WP_091589413.1">
    <property type="nucleotide sequence ID" value="NZ_JBHRWG010000003.1"/>
</dbReference>